<dbReference type="InterPro" id="IPR038526">
    <property type="entry name" value="Ribosomal_eL22_sf"/>
</dbReference>
<evidence type="ECO:0000313" key="13">
    <source>
        <dbReference type="Proteomes" id="UP000325113"/>
    </source>
</evidence>
<dbReference type="GO" id="GO:1990904">
    <property type="term" value="C:ribonucleoprotein complex"/>
    <property type="evidence" value="ECO:0007669"/>
    <property type="project" value="UniProtKB-KW"/>
</dbReference>
<sequence length="142" mass="15636">MAAARKEKASSFTIDLTPANAEDELIAPAEFRNFLVWKLKVNGKPLLSPAADAKKVVIDKDLLPVDEKTGITVSADDNKIVVKAARGGLSKRYLKYLTKRYIAHVGGRAFLRVVATSKDAYTVKQVKADAEEEEEEEEEATE</sequence>
<dbReference type="GO" id="GO:0002181">
    <property type="term" value="P:cytoplasmic translation"/>
    <property type="evidence" value="ECO:0007669"/>
    <property type="project" value="TreeGrafter"/>
</dbReference>
<evidence type="ECO:0000313" key="10">
    <source>
        <dbReference type="Proteomes" id="UP000322899"/>
    </source>
</evidence>
<dbReference type="GO" id="GO:0003723">
    <property type="term" value="F:RNA binding"/>
    <property type="evidence" value="ECO:0007669"/>
    <property type="project" value="TreeGrafter"/>
</dbReference>
<evidence type="ECO:0000256" key="3">
    <source>
        <dbReference type="ARBA" id="ARBA00023274"/>
    </source>
</evidence>
<dbReference type="Proteomes" id="UP000322899">
    <property type="component" value="Unassembled WGS sequence"/>
</dbReference>
<dbReference type="InterPro" id="IPR002671">
    <property type="entry name" value="Ribosomal_eL22"/>
</dbReference>
<name>A0A5A8DJM3_CAFRO</name>
<evidence type="ECO:0000256" key="4">
    <source>
        <dbReference type="ARBA" id="ARBA00040613"/>
    </source>
</evidence>
<protein>
    <recommendedName>
        <fullName evidence="4">Large ribosomal subunit protein eL22</fullName>
    </recommendedName>
    <alternativeName>
        <fullName evidence="5">60S ribosomal protein L22</fullName>
    </alternativeName>
</protein>
<reference evidence="10 11" key="1">
    <citation type="submission" date="2019-07" db="EMBL/GenBank/DDBJ databases">
        <title>Genomes of Cafeteria roenbergensis.</title>
        <authorList>
            <person name="Fischer M.G."/>
            <person name="Hackl T."/>
            <person name="Roman M."/>
        </authorList>
    </citation>
    <scope>NUCLEOTIDE SEQUENCE [LARGE SCALE GENOMIC DNA]</scope>
    <source>
        <strain evidence="6 11">BVI</strain>
        <strain evidence="7 13">Cflag</strain>
        <strain evidence="9 10">E4-10P</strain>
        <strain evidence="8 12">RCC970-E3</strain>
    </source>
</reference>
<evidence type="ECO:0000313" key="12">
    <source>
        <dbReference type="Proteomes" id="UP000324907"/>
    </source>
</evidence>
<evidence type="ECO:0000256" key="5">
    <source>
        <dbReference type="ARBA" id="ARBA00041214"/>
    </source>
</evidence>
<gene>
    <name evidence="9" type="ORF">FNF27_01578</name>
    <name evidence="8" type="ORF">FNF28_03428</name>
    <name evidence="6" type="ORF">FNF29_01997</name>
    <name evidence="7" type="ORF">FNF31_03090</name>
</gene>
<dbReference type="OMA" id="NSFTIDC"/>
<dbReference type="GO" id="GO:0003735">
    <property type="term" value="F:structural constituent of ribosome"/>
    <property type="evidence" value="ECO:0007669"/>
    <property type="project" value="InterPro"/>
</dbReference>
<dbReference type="EMBL" id="VLTN01000008">
    <property type="protein sequence ID" value="KAA0155246.1"/>
    <property type="molecule type" value="Genomic_DNA"/>
</dbReference>
<comment type="similarity">
    <text evidence="1">Belongs to the eukaryotic ribosomal protein eL22 family.</text>
</comment>
<dbReference type="PANTHER" id="PTHR10064:SF0">
    <property type="entry name" value="FI24544P1-RELATED"/>
    <property type="match status" value="1"/>
</dbReference>
<dbReference type="PANTHER" id="PTHR10064">
    <property type="entry name" value="60S RIBOSOMAL PROTEIN L22"/>
    <property type="match status" value="1"/>
</dbReference>
<dbReference type="EMBL" id="VLTL01000046">
    <property type="protein sequence ID" value="KAA0165576.1"/>
    <property type="molecule type" value="Genomic_DNA"/>
</dbReference>
<evidence type="ECO:0000256" key="2">
    <source>
        <dbReference type="ARBA" id="ARBA00022980"/>
    </source>
</evidence>
<keyword evidence="3" id="KW-0687">Ribonucleoprotein</keyword>
<evidence type="ECO:0000256" key="1">
    <source>
        <dbReference type="ARBA" id="ARBA00007817"/>
    </source>
</evidence>
<evidence type="ECO:0000313" key="6">
    <source>
        <dbReference type="EMBL" id="KAA0155246.1"/>
    </source>
</evidence>
<dbReference type="Gene3D" id="3.30.1360.210">
    <property type="match status" value="1"/>
</dbReference>
<comment type="caution">
    <text evidence="8">The sequence shown here is derived from an EMBL/GenBank/DDBJ whole genome shotgun (WGS) entry which is preliminary data.</text>
</comment>
<accession>A0A5A8DJM3</accession>
<dbReference type="Pfam" id="PF01776">
    <property type="entry name" value="Ribosomal_L22e"/>
    <property type="match status" value="1"/>
</dbReference>
<dbReference type="OrthoDB" id="10259820at2759"/>
<dbReference type="Proteomes" id="UP000325113">
    <property type="component" value="Unassembled WGS sequence"/>
</dbReference>
<evidence type="ECO:0000313" key="9">
    <source>
        <dbReference type="EMBL" id="KAA0176756.1"/>
    </source>
</evidence>
<organism evidence="8 12">
    <name type="scientific">Cafeteria roenbergensis</name>
    <name type="common">Marine flagellate</name>
    <dbReference type="NCBI Taxonomy" id="33653"/>
    <lineage>
        <taxon>Eukaryota</taxon>
        <taxon>Sar</taxon>
        <taxon>Stramenopiles</taxon>
        <taxon>Bigyra</taxon>
        <taxon>Opalozoa</taxon>
        <taxon>Bicosoecida</taxon>
        <taxon>Cafeteriaceae</taxon>
        <taxon>Cafeteria</taxon>
    </lineage>
</organism>
<dbReference type="EMBL" id="VLTO01000006">
    <property type="protein sequence ID" value="KAA0176756.1"/>
    <property type="molecule type" value="Genomic_DNA"/>
</dbReference>
<dbReference type="Proteomes" id="UP000323011">
    <property type="component" value="Unassembled WGS sequence"/>
</dbReference>
<evidence type="ECO:0000313" key="8">
    <source>
        <dbReference type="EMBL" id="KAA0165576.1"/>
    </source>
</evidence>
<proteinExistence type="inferred from homology"/>
<keyword evidence="2" id="KW-0689">Ribosomal protein</keyword>
<keyword evidence="11" id="KW-1185">Reference proteome</keyword>
<dbReference type="EMBL" id="VLTM01000025">
    <property type="protein sequence ID" value="KAA0162826.1"/>
    <property type="molecule type" value="Genomic_DNA"/>
</dbReference>
<dbReference type="Proteomes" id="UP000324907">
    <property type="component" value="Unassembled WGS sequence"/>
</dbReference>
<evidence type="ECO:0000313" key="7">
    <source>
        <dbReference type="EMBL" id="KAA0162826.1"/>
    </source>
</evidence>
<dbReference type="GO" id="GO:0005840">
    <property type="term" value="C:ribosome"/>
    <property type="evidence" value="ECO:0007669"/>
    <property type="project" value="UniProtKB-KW"/>
</dbReference>
<dbReference type="AlphaFoldDB" id="A0A5A8DJM3"/>
<evidence type="ECO:0000313" key="11">
    <source>
        <dbReference type="Proteomes" id="UP000323011"/>
    </source>
</evidence>